<evidence type="ECO:0008006" key="4">
    <source>
        <dbReference type="Google" id="ProtNLM"/>
    </source>
</evidence>
<name>A0ABP8HJP7_9BACT</name>
<organism evidence="2 3">
    <name type="scientific">Flaviaesturariibacter amylovorans</name>
    <dbReference type="NCBI Taxonomy" id="1084520"/>
    <lineage>
        <taxon>Bacteria</taxon>
        <taxon>Pseudomonadati</taxon>
        <taxon>Bacteroidota</taxon>
        <taxon>Chitinophagia</taxon>
        <taxon>Chitinophagales</taxon>
        <taxon>Chitinophagaceae</taxon>
        <taxon>Flaviaestuariibacter</taxon>
    </lineage>
</organism>
<gene>
    <name evidence="2" type="ORF">GCM10023184_37890</name>
</gene>
<keyword evidence="1" id="KW-0732">Signal</keyword>
<feature type="signal peptide" evidence="1">
    <location>
        <begin position="1"/>
        <end position="18"/>
    </location>
</feature>
<evidence type="ECO:0000313" key="3">
    <source>
        <dbReference type="Proteomes" id="UP001501725"/>
    </source>
</evidence>
<dbReference type="Proteomes" id="UP001501725">
    <property type="component" value="Unassembled WGS sequence"/>
</dbReference>
<evidence type="ECO:0000256" key="1">
    <source>
        <dbReference type="SAM" id="SignalP"/>
    </source>
</evidence>
<reference evidence="3" key="1">
    <citation type="journal article" date="2019" name="Int. J. Syst. Evol. Microbiol.">
        <title>The Global Catalogue of Microorganisms (GCM) 10K type strain sequencing project: providing services to taxonomists for standard genome sequencing and annotation.</title>
        <authorList>
            <consortium name="The Broad Institute Genomics Platform"/>
            <consortium name="The Broad Institute Genome Sequencing Center for Infectious Disease"/>
            <person name="Wu L."/>
            <person name="Ma J."/>
        </authorList>
    </citation>
    <scope>NUCLEOTIDE SEQUENCE [LARGE SCALE GENOMIC DNA]</scope>
    <source>
        <strain evidence="3">JCM 17919</strain>
    </source>
</reference>
<sequence>MKKILLSALLLPALQGLAQDANFSQIQNTPLLLNPAHTGNFDKSWRINGGYRNTTFSGMRSFNTGYLSADARIKGKGISENDRLGIGVYGFLDANAGGSLKSNYFGLSLAYNKALGAGTRLGVGAQAVYAAQRLDMSKLVFEDQFGSGGFSGTSVDAGRMSGSENYFDLNVGLMLSHDAGGRWGGEIGATAMHLTKPKASFLGTDYRVPVRYQANASAWIRLKGNDRIQLQGLFVTQDKAEYVQGGFIFSKALKLTATETSLDLGVLTRNTNVVIPYLGLGWGRTKGALTYDVTTNKSKMAGLNRQSLEIFLTHTF</sequence>
<evidence type="ECO:0000313" key="2">
    <source>
        <dbReference type="EMBL" id="GAA4340298.1"/>
    </source>
</evidence>
<proteinExistence type="predicted"/>
<keyword evidence="3" id="KW-1185">Reference proteome</keyword>
<dbReference type="EMBL" id="BAABGY010000014">
    <property type="protein sequence ID" value="GAA4340298.1"/>
    <property type="molecule type" value="Genomic_DNA"/>
</dbReference>
<accession>A0ABP8HJP7</accession>
<comment type="caution">
    <text evidence="2">The sequence shown here is derived from an EMBL/GenBank/DDBJ whole genome shotgun (WGS) entry which is preliminary data.</text>
</comment>
<dbReference type="RefSeq" id="WP_345257428.1">
    <property type="nucleotide sequence ID" value="NZ_BAABGY010000014.1"/>
</dbReference>
<dbReference type="InterPro" id="IPR019861">
    <property type="entry name" value="PorP/SprF_Bacteroidetes"/>
</dbReference>
<protein>
    <recommendedName>
        <fullName evidence="4">Type IX secretion system membrane protein PorP/SprF</fullName>
    </recommendedName>
</protein>
<dbReference type="NCBIfam" id="TIGR03519">
    <property type="entry name" value="T9SS_PorP_fam"/>
    <property type="match status" value="1"/>
</dbReference>
<feature type="chain" id="PRO_5045786258" description="Type IX secretion system membrane protein PorP/SprF" evidence="1">
    <location>
        <begin position="19"/>
        <end position="316"/>
    </location>
</feature>
<dbReference type="Pfam" id="PF11751">
    <property type="entry name" value="PorP_SprF"/>
    <property type="match status" value="1"/>
</dbReference>